<geneLocation type="plasmid" evidence="1 2">
    <name>unnamed4</name>
</geneLocation>
<dbReference type="GO" id="GO:0016829">
    <property type="term" value="F:lyase activity"/>
    <property type="evidence" value="ECO:0007669"/>
    <property type="project" value="UniProtKB-KW"/>
</dbReference>
<gene>
    <name evidence="1" type="primary">phnH</name>
    <name evidence="1" type="ORF">FPZ52_17255</name>
</gene>
<evidence type="ECO:0000313" key="2">
    <source>
        <dbReference type="Proteomes" id="UP000318483"/>
    </source>
</evidence>
<dbReference type="KEGG" id="lit:FPZ52_17255"/>
<accession>A0A5B8JB92</accession>
<dbReference type="AlphaFoldDB" id="A0A5B8JB92"/>
<name>A0A5B8JB92_9RHOB</name>
<proteinExistence type="predicted"/>
<dbReference type="RefSeq" id="WP_146366844.1">
    <property type="nucleotide sequence ID" value="NZ_CP042265.1"/>
</dbReference>
<keyword evidence="1" id="KW-0614">Plasmid</keyword>
<dbReference type="PIRSF" id="PIRSF020680">
    <property type="entry name" value="PhnH"/>
    <property type="match status" value="1"/>
</dbReference>
<evidence type="ECO:0000313" key="1">
    <source>
        <dbReference type="EMBL" id="QDY71430.1"/>
    </source>
</evidence>
<organism evidence="1 2">
    <name type="scientific">Qingshengfaniella alkalisoli</name>
    <dbReference type="NCBI Taxonomy" id="2599296"/>
    <lineage>
        <taxon>Bacteria</taxon>
        <taxon>Pseudomonadati</taxon>
        <taxon>Pseudomonadota</taxon>
        <taxon>Alphaproteobacteria</taxon>
        <taxon>Rhodobacterales</taxon>
        <taxon>Paracoccaceae</taxon>
        <taxon>Qingshengfaniella</taxon>
    </lineage>
</organism>
<dbReference type="NCBIfam" id="TIGR03292">
    <property type="entry name" value="PhnH_redo"/>
    <property type="match status" value="1"/>
</dbReference>
<dbReference type="Proteomes" id="UP000318483">
    <property type="component" value="Plasmid unnamed4"/>
</dbReference>
<dbReference type="OrthoDB" id="9814509at2"/>
<keyword evidence="1" id="KW-0456">Lyase</keyword>
<sequence>MSADVLKGGFADPPRDAAHMFRKILDVMARPGKISEIGGVAAPEPLSKATAAVLLTMCDADTGIFLGERLDAPAIREWIAFHTGAPIVSAAECDFAFGSWDDLGSLDQFRIGTAEYPDRSATLVVELPELEAQGARLSGPGIKDHGFLSLPDVAAFQRNNALFPLGRDFIFTSGDRIAACPRSTKVDA</sequence>
<dbReference type="SUPFAM" id="SSF159709">
    <property type="entry name" value="PhnH-like"/>
    <property type="match status" value="1"/>
</dbReference>
<dbReference type="GO" id="GO:0019634">
    <property type="term" value="P:organic phosphonate metabolic process"/>
    <property type="evidence" value="ECO:0007669"/>
    <property type="project" value="InterPro"/>
</dbReference>
<dbReference type="EMBL" id="CP042265">
    <property type="protein sequence ID" value="QDY71430.1"/>
    <property type="molecule type" value="Genomic_DNA"/>
</dbReference>
<dbReference type="InterPro" id="IPR008772">
    <property type="entry name" value="Phosphonate_metab_PhnH"/>
</dbReference>
<dbReference type="InterPro" id="IPR038058">
    <property type="entry name" value="PhnH-like_sp"/>
</dbReference>
<dbReference type="Gene3D" id="3.40.50.11310">
    <property type="entry name" value="Bacterial phosphonate metabolism protein PhnH"/>
    <property type="match status" value="1"/>
</dbReference>
<protein>
    <submittedName>
        <fullName evidence="1">Phosphonate C-P lyase system protein PhnH</fullName>
    </submittedName>
</protein>
<dbReference type="Pfam" id="PF05845">
    <property type="entry name" value="PhnH"/>
    <property type="match status" value="1"/>
</dbReference>
<keyword evidence="2" id="KW-1185">Reference proteome</keyword>
<reference evidence="1 2" key="1">
    <citation type="submission" date="2019-07" db="EMBL/GenBank/DDBJ databases">
        <title>Litoreibacter alkalisoli sp. nov., isolated from saline-alkaline soil.</title>
        <authorList>
            <person name="Wang S."/>
            <person name="Xu L."/>
            <person name="Xing Y.-T."/>
            <person name="Sun J.-Q."/>
        </authorList>
    </citation>
    <scope>NUCLEOTIDE SEQUENCE [LARGE SCALE GENOMIC DNA]</scope>
    <source>
        <strain evidence="1 2">LN3S51</strain>
        <plasmid evidence="1 2">unnamed4</plasmid>
    </source>
</reference>